<keyword evidence="5" id="KW-0206">Cytoskeleton</keyword>
<dbReference type="GO" id="GO:0005634">
    <property type="term" value="C:nucleus"/>
    <property type="evidence" value="ECO:0007669"/>
    <property type="project" value="UniProtKB-SubCell"/>
</dbReference>
<evidence type="ECO:0000259" key="9">
    <source>
        <dbReference type="Pfam" id="PF12214"/>
    </source>
</evidence>
<protein>
    <submittedName>
        <fullName evidence="10">TPX2 microtubule nucleation factor</fullName>
    </submittedName>
</protein>
<dbReference type="GO" id="GO:0005874">
    <property type="term" value="C:microtubule"/>
    <property type="evidence" value="ECO:0007669"/>
    <property type="project" value="InterPro"/>
</dbReference>
<dbReference type="PANTHER" id="PTHR14326">
    <property type="entry name" value="TARGETING PROTEIN FOR XKLP2"/>
    <property type="match status" value="1"/>
</dbReference>
<evidence type="ECO:0000256" key="4">
    <source>
        <dbReference type="ARBA" id="ARBA00022490"/>
    </source>
</evidence>
<evidence type="ECO:0000256" key="3">
    <source>
        <dbReference type="ARBA" id="ARBA00005885"/>
    </source>
</evidence>
<accession>A0A8C6TN55</accession>
<evidence type="ECO:0000256" key="7">
    <source>
        <dbReference type="SAM" id="MobiDB-lite"/>
    </source>
</evidence>
<name>A0A8C6TN55_9GOBI</name>
<dbReference type="Pfam" id="PF12214">
    <property type="entry name" value="TPX2_importin"/>
    <property type="match status" value="1"/>
</dbReference>
<reference evidence="10" key="2">
    <citation type="submission" date="2025-09" db="UniProtKB">
        <authorList>
            <consortium name="Ensembl"/>
        </authorList>
    </citation>
    <scope>IDENTIFICATION</scope>
</reference>
<feature type="compositionally biased region" description="Basic and acidic residues" evidence="7">
    <location>
        <begin position="352"/>
        <end position="361"/>
    </location>
</feature>
<dbReference type="PANTHER" id="PTHR14326:SF44">
    <property type="entry name" value="TARGETING PROTEIN FOR XKLP2"/>
    <property type="match status" value="1"/>
</dbReference>
<feature type="compositionally biased region" description="Basic and acidic residues" evidence="7">
    <location>
        <begin position="372"/>
        <end position="396"/>
    </location>
</feature>
<comment type="subcellular location">
    <subcellularLocation>
        <location evidence="2">Cytoplasm</location>
        <location evidence="2">Cytoskeleton</location>
        <location evidence="2">Spindle</location>
    </subcellularLocation>
    <subcellularLocation>
        <location evidence="1">Nucleus</location>
    </subcellularLocation>
</comment>
<dbReference type="Ensembl" id="ENSNMLT00000027587.1">
    <property type="protein sequence ID" value="ENSNMLP00000024660.1"/>
    <property type="gene ID" value="ENSNMLG00000015799.1"/>
</dbReference>
<comment type="similarity">
    <text evidence="3">Belongs to the TPX2 family.</text>
</comment>
<keyword evidence="6" id="KW-0539">Nucleus</keyword>
<evidence type="ECO:0000313" key="10">
    <source>
        <dbReference type="Ensembl" id="ENSNMLP00000024660.1"/>
    </source>
</evidence>
<dbReference type="InterPro" id="IPR027330">
    <property type="entry name" value="TPX2_central_dom"/>
</dbReference>
<dbReference type="AlphaFoldDB" id="A0A8C6TN55"/>
<reference evidence="10" key="1">
    <citation type="submission" date="2025-08" db="UniProtKB">
        <authorList>
            <consortium name="Ensembl"/>
        </authorList>
    </citation>
    <scope>IDENTIFICATION</scope>
</reference>
<feature type="domain" description="TPX2 central" evidence="9">
    <location>
        <begin position="185"/>
        <end position="262"/>
    </location>
</feature>
<evidence type="ECO:0000259" key="8">
    <source>
        <dbReference type="Pfam" id="PF06886"/>
    </source>
</evidence>
<feature type="region of interest" description="Disordered" evidence="7">
    <location>
        <begin position="327"/>
        <end position="427"/>
    </location>
</feature>
<feature type="compositionally biased region" description="Basic and acidic residues" evidence="7">
    <location>
        <begin position="327"/>
        <end position="337"/>
    </location>
</feature>
<sequence>PKRIPSADPAMEISFLVTGFNPGLSSEELELERMKKLQQEVALHRKKNEASYKAALAGNPPAKKMVLTATVPKEFNFKTDARMKGSASASAAKEINFEDQLRKPTSPIKALRSATVPKPFNLSTSRKCKGEESEPYVPMAQQIQMFHKRTPERFHQPSRQVHERGEPEADIHYSVTQFRNNGILKPVHKPTVRKPTVPEDFHLQVEKRLRDRQAKKPPAVEEEEEPPQPFKSHPVPKKILEGVVGVPEKKVAAVTVPESPAFALKKRIRLESAPVEVKRPSPIKAPPVPHFGLPFQPKLSENHQVEVCPFSFDKREQDRRALKEKKLEQLRNEEGPKFKAQPLPDFTTVALPEKKRLEPTKPEPFNLQIDARGQEKSSRWDHMIQEEKRQQEEATHFKARPNVVIHKEPFKPKKEERADMSSSAAPGFQLQTELRAKERQEFDHLVNEKEALGALKWEQQRKAEEKREKEEIARLRQEQVHKAQPVKHYRTVKVKKSELPLTVPQSPQFTDRFRM</sequence>
<evidence type="ECO:0000256" key="6">
    <source>
        <dbReference type="ARBA" id="ARBA00023242"/>
    </source>
</evidence>
<dbReference type="Proteomes" id="UP000694523">
    <property type="component" value="Unplaced"/>
</dbReference>
<dbReference type="InterPro" id="IPR009675">
    <property type="entry name" value="TPX2_fam"/>
</dbReference>
<evidence type="ECO:0000256" key="1">
    <source>
        <dbReference type="ARBA" id="ARBA00004123"/>
    </source>
</evidence>
<evidence type="ECO:0000256" key="5">
    <source>
        <dbReference type="ARBA" id="ARBA00023212"/>
    </source>
</evidence>
<dbReference type="InterPro" id="IPR027329">
    <property type="entry name" value="TPX2_C"/>
</dbReference>
<organism evidence="10 11">
    <name type="scientific">Neogobius melanostomus</name>
    <name type="common">round goby</name>
    <dbReference type="NCBI Taxonomy" id="47308"/>
    <lineage>
        <taxon>Eukaryota</taxon>
        <taxon>Metazoa</taxon>
        <taxon>Chordata</taxon>
        <taxon>Craniata</taxon>
        <taxon>Vertebrata</taxon>
        <taxon>Euteleostomi</taxon>
        <taxon>Actinopterygii</taxon>
        <taxon>Neopterygii</taxon>
        <taxon>Teleostei</taxon>
        <taxon>Neoteleostei</taxon>
        <taxon>Acanthomorphata</taxon>
        <taxon>Gobiaria</taxon>
        <taxon>Gobiiformes</taxon>
        <taxon>Gobioidei</taxon>
        <taxon>Gobiidae</taxon>
        <taxon>Benthophilinae</taxon>
        <taxon>Neogobiini</taxon>
        <taxon>Neogobius</taxon>
    </lineage>
</organism>
<keyword evidence="11" id="KW-1185">Reference proteome</keyword>
<keyword evidence="4" id="KW-0963">Cytoplasm</keyword>
<evidence type="ECO:0000313" key="11">
    <source>
        <dbReference type="Proteomes" id="UP000694523"/>
    </source>
</evidence>
<proteinExistence type="inferred from homology"/>
<feature type="compositionally biased region" description="Basic and acidic residues" evidence="7">
    <location>
        <begin position="196"/>
        <end position="214"/>
    </location>
</feature>
<feature type="domain" description="TPX2 C-terminal" evidence="8">
    <location>
        <begin position="428"/>
        <end position="502"/>
    </location>
</feature>
<dbReference type="GO" id="GO:0060236">
    <property type="term" value="P:regulation of mitotic spindle organization"/>
    <property type="evidence" value="ECO:0007669"/>
    <property type="project" value="InterPro"/>
</dbReference>
<dbReference type="GO" id="GO:0005819">
    <property type="term" value="C:spindle"/>
    <property type="evidence" value="ECO:0007669"/>
    <property type="project" value="UniProtKB-SubCell"/>
</dbReference>
<evidence type="ECO:0000256" key="2">
    <source>
        <dbReference type="ARBA" id="ARBA00004186"/>
    </source>
</evidence>
<dbReference type="Pfam" id="PF06886">
    <property type="entry name" value="TPX2"/>
    <property type="match status" value="2"/>
</dbReference>
<feature type="domain" description="TPX2 C-terminal" evidence="8">
    <location>
        <begin position="315"/>
        <end position="360"/>
    </location>
</feature>
<feature type="compositionally biased region" description="Basic and acidic residues" evidence="7">
    <location>
        <begin position="405"/>
        <end position="419"/>
    </location>
</feature>
<feature type="region of interest" description="Disordered" evidence="7">
    <location>
        <begin position="182"/>
        <end position="236"/>
    </location>
</feature>